<evidence type="ECO:0000256" key="1">
    <source>
        <dbReference type="ARBA" id="ARBA00004651"/>
    </source>
</evidence>
<evidence type="ECO:0000256" key="8">
    <source>
        <dbReference type="ARBA" id="ARBA00023010"/>
    </source>
</evidence>
<dbReference type="PANTHER" id="PTHR34182">
    <property type="entry name" value="PROTEIN-EXPORT MEMBRANE PROTEIN SECG"/>
    <property type="match status" value="1"/>
</dbReference>
<keyword evidence="6 10" id="KW-0653">Protein transport</keyword>
<dbReference type="EMBL" id="QOUX01000032">
    <property type="protein sequence ID" value="RXJ01751.1"/>
    <property type="molecule type" value="Genomic_DNA"/>
</dbReference>
<keyword evidence="4 10" id="KW-1003">Cell membrane</keyword>
<accession>A0A4Q0VU91</accession>
<dbReference type="GO" id="GO:0015450">
    <property type="term" value="F:protein-transporting ATPase activity"/>
    <property type="evidence" value="ECO:0007669"/>
    <property type="project" value="UniProtKB-UniRule"/>
</dbReference>
<evidence type="ECO:0000256" key="3">
    <source>
        <dbReference type="ARBA" id="ARBA00022448"/>
    </source>
</evidence>
<keyword evidence="8 10" id="KW-0811">Translocation</keyword>
<evidence type="ECO:0000256" key="2">
    <source>
        <dbReference type="ARBA" id="ARBA00008445"/>
    </source>
</evidence>
<dbReference type="InterPro" id="IPR004692">
    <property type="entry name" value="SecG"/>
</dbReference>
<reference evidence="11 12" key="1">
    <citation type="journal article" date="2019" name="Int. J. Syst. Evol. Microbiol.">
        <title>Anaerobacillus alkaliphilus sp. nov., a novel alkaliphilic and moderately halophilic bacterium.</title>
        <authorList>
            <person name="Borsodi A.K."/>
            <person name="Aszalos J.M."/>
            <person name="Bihari P."/>
            <person name="Nagy I."/>
            <person name="Schumann P."/>
            <person name="Sproer C."/>
            <person name="Kovacs A.L."/>
            <person name="Boka K."/>
            <person name="Dobosy P."/>
            <person name="Ovari M."/>
            <person name="Szili-Kovacs T."/>
            <person name="Toth E."/>
        </authorList>
    </citation>
    <scope>NUCLEOTIDE SEQUENCE [LARGE SCALE GENOMIC DNA]</scope>
    <source>
        <strain evidence="11 12">B16-10</strain>
    </source>
</reference>
<organism evidence="11 12">
    <name type="scientific">Anaerobacillus alkaliphilus</name>
    <dbReference type="NCBI Taxonomy" id="1548597"/>
    <lineage>
        <taxon>Bacteria</taxon>
        <taxon>Bacillati</taxon>
        <taxon>Bacillota</taxon>
        <taxon>Bacilli</taxon>
        <taxon>Bacillales</taxon>
        <taxon>Bacillaceae</taxon>
        <taxon>Anaerobacillus</taxon>
    </lineage>
</organism>
<evidence type="ECO:0000256" key="9">
    <source>
        <dbReference type="ARBA" id="ARBA00023136"/>
    </source>
</evidence>
<comment type="function">
    <text evidence="10">Involved in protein export. Participates in an early event of protein translocation.</text>
</comment>
<dbReference type="PANTHER" id="PTHR34182:SF1">
    <property type="entry name" value="PROTEIN-EXPORT MEMBRANE PROTEIN SECG"/>
    <property type="match status" value="1"/>
</dbReference>
<dbReference type="GO" id="GO:0009306">
    <property type="term" value="P:protein secretion"/>
    <property type="evidence" value="ECO:0007669"/>
    <property type="project" value="UniProtKB-UniRule"/>
</dbReference>
<evidence type="ECO:0000256" key="4">
    <source>
        <dbReference type="ARBA" id="ARBA00022475"/>
    </source>
</evidence>
<name>A0A4Q0VU91_9BACI</name>
<feature type="transmembrane region" description="Helical" evidence="10">
    <location>
        <begin position="83"/>
        <end position="105"/>
    </location>
</feature>
<comment type="subcellular location">
    <subcellularLocation>
        <location evidence="1 10">Cell membrane</location>
        <topology evidence="1 10">Multi-pass membrane protein</topology>
    </subcellularLocation>
</comment>
<evidence type="ECO:0000256" key="5">
    <source>
        <dbReference type="ARBA" id="ARBA00022692"/>
    </source>
</evidence>
<proteinExistence type="inferred from homology"/>
<keyword evidence="3 10" id="KW-0813">Transport</keyword>
<dbReference type="AlphaFoldDB" id="A0A4Q0VU91"/>
<gene>
    <name evidence="11" type="primary">secG</name>
    <name evidence="11" type="ORF">DS745_09745</name>
</gene>
<evidence type="ECO:0000256" key="6">
    <source>
        <dbReference type="ARBA" id="ARBA00022927"/>
    </source>
</evidence>
<feature type="transmembrane region" description="Helical" evidence="10">
    <location>
        <begin position="30"/>
        <end position="52"/>
    </location>
</feature>
<dbReference type="NCBIfam" id="TIGR00810">
    <property type="entry name" value="secG"/>
    <property type="match status" value="1"/>
</dbReference>
<keyword evidence="12" id="KW-1185">Reference proteome</keyword>
<dbReference type="GO" id="GO:0005886">
    <property type="term" value="C:plasma membrane"/>
    <property type="evidence" value="ECO:0007669"/>
    <property type="project" value="UniProtKB-SubCell"/>
</dbReference>
<evidence type="ECO:0000256" key="7">
    <source>
        <dbReference type="ARBA" id="ARBA00022989"/>
    </source>
</evidence>
<sequence>MFHIIQSLLVQLAFLWYIKTNCILTLEVFLVHAFLTVLLVIVSVLLIAVVLLQSGRSAGLAGAISGGAEQLIGKQKARGIDAVLQKATVVLATLFIVLAVLVAYVA</sequence>
<dbReference type="OrthoDB" id="1651166at2"/>
<comment type="similarity">
    <text evidence="2 10">Belongs to the SecG family.</text>
</comment>
<dbReference type="Pfam" id="PF03840">
    <property type="entry name" value="SecG"/>
    <property type="match status" value="1"/>
</dbReference>
<evidence type="ECO:0000313" key="12">
    <source>
        <dbReference type="Proteomes" id="UP000290649"/>
    </source>
</evidence>
<comment type="caution">
    <text evidence="11">The sequence shown here is derived from an EMBL/GenBank/DDBJ whole genome shotgun (WGS) entry which is preliminary data.</text>
</comment>
<keyword evidence="5 10" id="KW-0812">Transmembrane</keyword>
<keyword evidence="7 10" id="KW-1133">Transmembrane helix</keyword>
<evidence type="ECO:0000256" key="10">
    <source>
        <dbReference type="RuleBase" id="RU365087"/>
    </source>
</evidence>
<dbReference type="PRINTS" id="PR01651">
    <property type="entry name" value="SECGEXPORT"/>
</dbReference>
<dbReference type="Proteomes" id="UP000290649">
    <property type="component" value="Unassembled WGS sequence"/>
</dbReference>
<evidence type="ECO:0000313" key="11">
    <source>
        <dbReference type="EMBL" id="RXJ01751.1"/>
    </source>
</evidence>
<dbReference type="GO" id="GO:0043952">
    <property type="term" value="P:protein transport by the Sec complex"/>
    <property type="evidence" value="ECO:0007669"/>
    <property type="project" value="TreeGrafter"/>
</dbReference>
<protein>
    <recommendedName>
        <fullName evidence="10">Protein-export membrane protein SecG</fullName>
    </recommendedName>
</protein>
<keyword evidence="9 10" id="KW-0472">Membrane</keyword>
<dbReference type="GO" id="GO:0065002">
    <property type="term" value="P:intracellular protein transmembrane transport"/>
    <property type="evidence" value="ECO:0007669"/>
    <property type="project" value="TreeGrafter"/>
</dbReference>